<feature type="transmembrane region" description="Helical" evidence="6">
    <location>
        <begin position="7"/>
        <end position="30"/>
    </location>
</feature>
<keyword evidence="9" id="KW-1185">Reference proteome</keyword>
<feature type="transmembrane region" description="Helical" evidence="6">
    <location>
        <begin position="136"/>
        <end position="155"/>
    </location>
</feature>
<evidence type="ECO:0000256" key="4">
    <source>
        <dbReference type="ARBA" id="ARBA00023136"/>
    </source>
</evidence>
<evidence type="ECO:0000256" key="3">
    <source>
        <dbReference type="ARBA" id="ARBA00022989"/>
    </source>
</evidence>
<comment type="caution">
    <text evidence="8">The sequence shown here is derived from an EMBL/GenBank/DDBJ whole genome shotgun (WGS) entry which is preliminary data.</text>
</comment>
<evidence type="ECO:0000256" key="5">
    <source>
        <dbReference type="SAM" id="MobiDB-lite"/>
    </source>
</evidence>
<dbReference type="GO" id="GO:0022857">
    <property type="term" value="F:transmembrane transporter activity"/>
    <property type="evidence" value="ECO:0007669"/>
    <property type="project" value="InterPro"/>
</dbReference>
<dbReference type="PANTHER" id="PTHR42718">
    <property type="entry name" value="MAJOR FACILITATOR SUPERFAMILY MULTIDRUG TRANSPORTER MFSC"/>
    <property type="match status" value="1"/>
</dbReference>
<evidence type="ECO:0000259" key="7">
    <source>
        <dbReference type="PROSITE" id="PS50850"/>
    </source>
</evidence>
<dbReference type="PANTHER" id="PTHR42718:SF42">
    <property type="entry name" value="EXPORT PROTEIN"/>
    <property type="match status" value="1"/>
</dbReference>
<evidence type="ECO:0000313" key="8">
    <source>
        <dbReference type="EMBL" id="THG33174.1"/>
    </source>
</evidence>
<feature type="transmembrane region" description="Helical" evidence="6">
    <location>
        <begin position="161"/>
        <end position="181"/>
    </location>
</feature>
<feature type="transmembrane region" description="Helical" evidence="6">
    <location>
        <begin position="399"/>
        <end position="418"/>
    </location>
</feature>
<proteinExistence type="predicted"/>
<keyword evidence="2 6" id="KW-0812">Transmembrane</keyword>
<feature type="transmembrane region" description="Helical" evidence="6">
    <location>
        <begin position="263"/>
        <end position="286"/>
    </location>
</feature>
<dbReference type="SUPFAM" id="SSF103473">
    <property type="entry name" value="MFS general substrate transporter"/>
    <property type="match status" value="1"/>
</dbReference>
<feature type="transmembrane region" description="Helical" evidence="6">
    <location>
        <begin position="50"/>
        <end position="67"/>
    </location>
</feature>
<dbReference type="Pfam" id="PF07690">
    <property type="entry name" value="MFS_1"/>
    <property type="match status" value="1"/>
</dbReference>
<dbReference type="CDD" id="cd17321">
    <property type="entry name" value="MFS_MMR_MDR_like"/>
    <property type="match status" value="1"/>
</dbReference>
<feature type="transmembrane region" description="Helical" evidence="6">
    <location>
        <begin position="298"/>
        <end position="319"/>
    </location>
</feature>
<feature type="transmembrane region" description="Helical" evidence="6">
    <location>
        <begin position="105"/>
        <end position="124"/>
    </location>
</feature>
<reference evidence="8 9" key="1">
    <citation type="submission" date="2019-04" db="EMBL/GenBank/DDBJ databases">
        <authorList>
            <person name="Jiang L."/>
        </authorList>
    </citation>
    <scope>NUCLEOTIDE SEQUENCE [LARGE SCALE GENOMIC DNA]</scope>
    <source>
        <strain evidence="8 9">YIM 131853</strain>
    </source>
</reference>
<feature type="transmembrane region" description="Helical" evidence="6">
    <location>
        <begin position="193"/>
        <end position="213"/>
    </location>
</feature>
<feature type="transmembrane region" description="Helical" evidence="6">
    <location>
        <begin position="74"/>
        <end position="99"/>
    </location>
</feature>
<feature type="transmembrane region" description="Helical" evidence="6">
    <location>
        <begin position="225"/>
        <end position="242"/>
    </location>
</feature>
<dbReference type="OrthoDB" id="7375466at2"/>
<dbReference type="RefSeq" id="WP_136425955.1">
    <property type="nucleotide sequence ID" value="NZ_SSSM01000001.1"/>
</dbReference>
<feature type="transmembrane region" description="Helical" evidence="6">
    <location>
        <begin position="351"/>
        <end position="378"/>
    </location>
</feature>
<sequence>MDSRQRAVLLVAILASFVSFLDGSIVNVALPAITDELGGGVVTQQWTLDAYLLTLGSLILLAGAISDSFGRVRVLFVGLIGFGAASLACAIAPTAGFLIGARGVQGFAAALLVPSSLALITSTFSGVAQAKAIGRWTAWTGVSFIAGPTLGGVLVDTIGWRWIFAINVVPILVTLFFLRRVHDPARTSAPNRIDVVGAVLVALGLGGPVFALIEQGRLGWDSPAVFLPLIVGLLCFAGYLVWERRAAHPMLPLELFSVRNFAFGNIATAFIYSALSLGPLVVTLFVQQVIGLSAIQAGLISLPVALISLFVAGPIGTLAGRYGSRIFMTVGPLIATAGFLVMLTVREPFNVWLQLLPGMLLFGLGLSITVSPLTAAVLGSIEPAHSGIASAVNNAVSRVAGLIAVAFVGTIVGGQLGYDGFHRVVLVAAALMALGAVASFIGIRRAQPTALPTVESSPGTASSGTGTSSADSSAAPATGTA</sequence>
<feature type="transmembrane region" description="Helical" evidence="6">
    <location>
        <begin position="424"/>
        <end position="443"/>
    </location>
</feature>
<evidence type="ECO:0000256" key="6">
    <source>
        <dbReference type="SAM" id="Phobius"/>
    </source>
</evidence>
<dbReference type="Gene3D" id="1.20.1720.10">
    <property type="entry name" value="Multidrug resistance protein D"/>
    <property type="match status" value="1"/>
</dbReference>
<keyword evidence="3 6" id="KW-1133">Transmembrane helix</keyword>
<feature type="compositionally biased region" description="Low complexity" evidence="5">
    <location>
        <begin position="456"/>
        <end position="481"/>
    </location>
</feature>
<evidence type="ECO:0000256" key="2">
    <source>
        <dbReference type="ARBA" id="ARBA00022692"/>
    </source>
</evidence>
<keyword evidence="4 6" id="KW-0472">Membrane</keyword>
<accession>A0A4S4FS18</accession>
<comment type="subcellular location">
    <subcellularLocation>
        <location evidence="1">Cell membrane</location>
        <topology evidence="1">Multi-pass membrane protein</topology>
    </subcellularLocation>
</comment>
<evidence type="ECO:0000256" key="1">
    <source>
        <dbReference type="ARBA" id="ARBA00004651"/>
    </source>
</evidence>
<organism evidence="8 9">
    <name type="scientific">Naasia lichenicola</name>
    <dbReference type="NCBI Taxonomy" id="2565933"/>
    <lineage>
        <taxon>Bacteria</taxon>
        <taxon>Bacillati</taxon>
        <taxon>Actinomycetota</taxon>
        <taxon>Actinomycetes</taxon>
        <taxon>Micrococcales</taxon>
        <taxon>Microbacteriaceae</taxon>
        <taxon>Naasia</taxon>
    </lineage>
</organism>
<dbReference type="AlphaFoldDB" id="A0A4S4FS18"/>
<dbReference type="Gene3D" id="1.20.1250.20">
    <property type="entry name" value="MFS general substrate transporter like domains"/>
    <property type="match status" value="1"/>
</dbReference>
<dbReference type="PROSITE" id="PS50850">
    <property type="entry name" value="MFS"/>
    <property type="match status" value="1"/>
</dbReference>
<dbReference type="InterPro" id="IPR036259">
    <property type="entry name" value="MFS_trans_sf"/>
</dbReference>
<dbReference type="InterPro" id="IPR011701">
    <property type="entry name" value="MFS"/>
</dbReference>
<gene>
    <name evidence="8" type="ORF">E6C64_02120</name>
</gene>
<dbReference type="Proteomes" id="UP000309133">
    <property type="component" value="Unassembled WGS sequence"/>
</dbReference>
<feature type="region of interest" description="Disordered" evidence="5">
    <location>
        <begin position="451"/>
        <end position="481"/>
    </location>
</feature>
<feature type="transmembrane region" description="Helical" evidence="6">
    <location>
        <begin position="326"/>
        <end position="345"/>
    </location>
</feature>
<name>A0A4S4FS18_9MICO</name>
<feature type="domain" description="Major facilitator superfamily (MFS) profile" evidence="7">
    <location>
        <begin position="8"/>
        <end position="447"/>
    </location>
</feature>
<dbReference type="GO" id="GO:0005886">
    <property type="term" value="C:plasma membrane"/>
    <property type="evidence" value="ECO:0007669"/>
    <property type="project" value="UniProtKB-SubCell"/>
</dbReference>
<dbReference type="InterPro" id="IPR020846">
    <property type="entry name" value="MFS_dom"/>
</dbReference>
<protein>
    <submittedName>
        <fullName evidence="8">MFS transporter</fullName>
    </submittedName>
</protein>
<dbReference type="PRINTS" id="PR01036">
    <property type="entry name" value="TCRTETB"/>
</dbReference>
<dbReference type="EMBL" id="SSSM01000001">
    <property type="protein sequence ID" value="THG33174.1"/>
    <property type="molecule type" value="Genomic_DNA"/>
</dbReference>
<evidence type="ECO:0000313" key="9">
    <source>
        <dbReference type="Proteomes" id="UP000309133"/>
    </source>
</evidence>